<dbReference type="Proteomes" id="UP000437970">
    <property type="component" value="Unassembled WGS sequence"/>
</dbReference>
<organism evidence="1 2">
    <name type="scientific">Pseudomonas helleri</name>
    <dbReference type="NCBI Taxonomy" id="1608996"/>
    <lineage>
        <taxon>Bacteria</taxon>
        <taxon>Pseudomonadati</taxon>
        <taxon>Pseudomonadota</taxon>
        <taxon>Gammaproteobacteria</taxon>
        <taxon>Pseudomonadales</taxon>
        <taxon>Pseudomonadaceae</taxon>
        <taxon>Pseudomonas</taxon>
    </lineage>
</organism>
<feature type="non-terminal residue" evidence="1">
    <location>
        <position position="1"/>
    </location>
</feature>
<reference evidence="1 2" key="1">
    <citation type="submission" date="2019-10" db="EMBL/GenBank/DDBJ databases">
        <title>Evaluation of single-gene subtyping targets for Pseudomonas.</title>
        <authorList>
            <person name="Reichler S.J."/>
            <person name="Orsi R.H."/>
            <person name="Wiedmann M."/>
            <person name="Martin N.H."/>
            <person name="Murphy S.I."/>
        </authorList>
    </citation>
    <scope>NUCLEOTIDE SEQUENCE [LARGE SCALE GENOMIC DNA]</scope>
    <source>
        <strain evidence="1 2">FSL R10-1984</strain>
    </source>
</reference>
<name>A0A7X1Y5D8_9PSED</name>
<dbReference type="AlphaFoldDB" id="A0A7X1Y5D8"/>
<protein>
    <submittedName>
        <fullName evidence="1">Replication initiation protein</fullName>
    </submittedName>
</protein>
<accession>A0A7X1Y5D8</accession>
<sequence length="34" mass="4043">KDGWMIQWRPVKKGRKVGALRFDFKRNDQLALAL</sequence>
<dbReference type="EMBL" id="WIVW01000139">
    <property type="protein sequence ID" value="MQU29700.1"/>
    <property type="molecule type" value="Genomic_DNA"/>
</dbReference>
<evidence type="ECO:0000313" key="1">
    <source>
        <dbReference type="EMBL" id="MQU29700.1"/>
    </source>
</evidence>
<evidence type="ECO:0000313" key="2">
    <source>
        <dbReference type="Proteomes" id="UP000437970"/>
    </source>
</evidence>
<gene>
    <name evidence="1" type="ORF">GHO29_25000</name>
</gene>
<proteinExistence type="predicted"/>
<comment type="caution">
    <text evidence="1">The sequence shown here is derived from an EMBL/GenBank/DDBJ whole genome shotgun (WGS) entry which is preliminary data.</text>
</comment>